<feature type="compositionally biased region" description="Low complexity" evidence="8">
    <location>
        <begin position="1121"/>
        <end position="1139"/>
    </location>
</feature>
<feature type="region of interest" description="Disordered" evidence="8">
    <location>
        <begin position="1054"/>
        <end position="1076"/>
    </location>
</feature>
<name>A0A1Y1UHC6_9TREE</name>
<dbReference type="Gene3D" id="4.10.240.10">
    <property type="entry name" value="Zn(2)-C6 fungal-type DNA-binding domain"/>
    <property type="match status" value="1"/>
</dbReference>
<reference evidence="10 11" key="1">
    <citation type="submission" date="2017-03" db="EMBL/GenBank/DDBJ databases">
        <title>Widespread Adenine N6-methylation of Active Genes in Fungi.</title>
        <authorList>
            <consortium name="DOE Joint Genome Institute"/>
            <person name="Mondo S.J."/>
            <person name="Dannebaum R.O."/>
            <person name="Kuo R.C."/>
            <person name="Louie K.B."/>
            <person name="Bewick A.J."/>
            <person name="Labutti K."/>
            <person name="Haridas S."/>
            <person name="Kuo A."/>
            <person name="Salamov A."/>
            <person name="Ahrendt S.R."/>
            <person name="Lau R."/>
            <person name="Bowen B.P."/>
            <person name="Lipzen A."/>
            <person name="Sullivan W."/>
            <person name="Andreopoulos W.B."/>
            <person name="Clum A."/>
            <person name="Lindquist E."/>
            <person name="Daum C."/>
            <person name="Northen T.R."/>
            <person name="Ramamoorthy G."/>
            <person name="Schmitz R.J."/>
            <person name="Gryganskyi A."/>
            <person name="Culley D."/>
            <person name="Magnuson J."/>
            <person name="James T.Y."/>
            <person name="O'Malley M.A."/>
            <person name="Stajich J.E."/>
            <person name="Spatafora J.W."/>
            <person name="Visel A."/>
            <person name="Grigoriev I.V."/>
        </authorList>
    </citation>
    <scope>NUCLEOTIDE SEQUENCE [LARGE SCALE GENOMIC DNA]</scope>
    <source>
        <strain evidence="10 11">NRRL Y-17943</strain>
    </source>
</reference>
<keyword evidence="11" id="KW-1185">Reference proteome</keyword>
<dbReference type="SMART" id="SM00066">
    <property type="entry name" value="GAL4"/>
    <property type="match status" value="1"/>
</dbReference>
<dbReference type="CDD" id="cd12148">
    <property type="entry name" value="fungal_TF_MHR"/>
    <property type="match status" value="1"/>
</dbReference>
<dbReference type="Proteomes" id="UP000193218">
    <property type="component" value="Unassembled WGS sequence"/>
</dbReference>
<organism evidence="10 11">
    <name type="scientific">Kockovaella imperatae</name>
    <dbReference type="NCBI Taxonomy" id="4999"/>
    <lineage>
        <taxon>Eukaryota</taxon>
        <taxon>Fungi</taxon>
        <taxon>Dikarya</taxon>
        <taxon>Basidiomycota</taxon>
        <taxon>Agaricomycotina</taxon>
        <taxon>Tremellomycetes</taxon>
        <taxon>Tremellales</taxon>
        <taxon>Cuniculitremaceae</taxon>
        <taxon>Kockovaella</taxon>
    </lineage>
</organism>
<dbReference type="InterPro" id="IPR036864">
    <property type="entry name" value="Zn2-C6_fun-type_DNA-bd_sf"/>
</dbReference>
<keyword evidence="4" id="KW-0805">Transcription regulation</keyword>
<evidence type="ECO:0000256" key="8">
    <source>
        <dbReference type="SAM" id="MobiDB-lite"/>
    </source>
</evidence>
<evidence type="ECO:0000259" key="9">
    <source>
        <dbReference type="SMART" id="SM00066"/>
    </source>
</evidence>
<evidence type="ECO:0000256" key="7">
    <source>
        <dbReference type="ARBA" id="ARBA00023242"/>
    </source>
</evidence>
<accession>A0A1Y1UHC6</accession>
<dbReference type="RefSeq" id="XP_021871427.1">
    <property type="nucleotide sequence ID" value="XM_022015858.1"/>
</dbReference>
<protein>
    <recommendedName>
        <fullName evidence="9">Zn(2)-C6 fungal-type domain-containing protein</fullName>
    </recommendedName>
</protein>
<dbReference type="GO" id="GO:0000981">
    <property type="term" value="F:DNA-binding transcription factor activity, RNA polymerase II-specific"/>
    <property type="evidence" value="ECO:0007669"/>
    <property type="project" value="InterPro"/>
</dbReference>
<feature type="compositionally biased region" description="Polar residues" evidence="8">
    <location>
        <begin position="1095"/>
        <end position="1120"/>
    </location>
</feature>
<feature type="compositionally biased region" description="Low complexity" evidence="8">
    <location>
        <begin position="888"/>
        <end position="901"/>
    </location>
</feature>
<dbReference type="AlphaFoldDB" id="A0A1Y1UHC6"/>
<feature type="region of interest" description="Disordered" evidence="8">
    <location>
        <begin position="1172"/>
        <end position="1191"/>
    </location>
</feature>
<keyword evidence="2" id="KW-0479">Metal-binding</keyword>
<dbReference type="OrthoDB" id="39175at2759"/>
<dbReference type="InterPro" id="IPR051615">
    <property type="entry name" value="Transcr_Regulatory_Elem"/>
</dbReference>
<evidence type="ECO:0000256" key="4">
    <source>
        <dbReference type="ARBA" id="ARBA00023015"/>
    </source>
</evidence>
<dbReference type="GO" id="GO:0005634">
    <property type="term" value="C:nucleus"/>
    <property type="evidence" value="ECO:0007669"/>
    <property type="project" value="UniProtKB-SubCell"/>
</dbReference>
<proteinExistence type="predicted"/>
<keyword evidence="3" id="KW-0862">Zinc</keyword>
<dbReference type="PANTHER" id="PTHR31313">
    <property type="entry name" value="TY1 ENHANCER ACTIVATOR"/>
    <property type="match status" value="1"/>
</dbReference>
<evidence type="ECO:0000313" key="11">
    <source>
        <dbReference type="Proteomes" id="UP000193218"/>
    </source>
</evidence>
<evidence type="ECO:0000256" key="2">
    <source>
        <dbReference type="ARBA" id="ARBA00022723"/>
    </source>
</evidence>
<sequence>MEGEPRRKRRQNVACDSCKLRRVKCDLSNLLVPSSTLDDDDDESNPVPLLQEMVRRHPDVSCTNCKNKGLTCTSESIRNPTKPKKGGKRIAQARELFGKEEEELDALPDPNGAGPSRVRTLVATLDPSLQEGENIKDEINAYRIWRAMSEDYASVTAKAPPLPKGRRSAAHDFGSAHGKDTEFVQIDTDPATNWVNGKPLFATSIVGRVVRTRTPWMPSPDINNGIIIQSTATRSGVTDLSSSLATDTRKRRLTEEGQIMSINGQHDPWHLWSDDQVIVSWGKRERVQERLAERTLGFELSRHLVSMYFQVVHLAFPTVSPESFYVEWLRAGQQSDRMSPALEALCAVVEAWGARYSDHPIILGLTGAKAKTAPKVFKADGTTVPGTAARAHWGRARIPACNALADRAKRIIEANGLFFRPSVTGAQALSLFNLLGTMTDQTARAEEQYMISTLTHSALVEQMSVLNLMWDADGDIEVDTEELPVTVTQLKMKQRRLFWSSMVMDSLWASGSAQAPKMPESDIESAGRWLNAVDKKLPNSTFKILAHFLRCYYRLTKMAREIALDVSIPNRRPGTVDVDHFCKLIRKLWGEIKDLRRAVVVEGAEKLASCEGFMAGFSPMNQITSIRLSGPFLLLLLHQHIRTQLDFRRDMKSSYVVNDDGDGDPEKQKIAKLQELHMQSIDIMLQSCRSQAAMFKVMLPTGLMQTASTFLRVLIATILFMAEVPCNEQGYPTNTLGGFGWTWRAKKEEVGTCVEAMYQLGWAWADVHDVLEAVMVSMERMTPSEEVLEAWSKTSHPNDERIVLELGEEKLEDSRVMDLAMVYWPPDSIPRLVALATEGLDIQSAAPVDLARCLAPDHLQAKSLAMRKARMRKSPSNASDGFRRGDSIEGSSSESPVSRPGTGAGIRTGADPFPWSAISGVFGQPTPPDNWGNGYIQGQQGSVAVQETPSAPSAETVPPNTLSGIASQENPGSGSTTSDASHSHTNRSSPLVDHDFTLNTSSTFDPNSSHLAGFLNNSSTFRSTETPFLPTLPGGSPNNHPYYTDMTGRLPGQSMHYFSSNAPSDPSRYGTGPSTPSMWGHHEFSFNATPIPHSLSNASVSSNEHTPQASQPSFGPQTIQPTSSNSTSRHSSSEPNSSSMLVDPTPPLQSQPASTPQQSFFNAYLDSSVPLNLTGGTPSGPLPSWPSDWDPTQLANSVQPLPNQDYAELEQFLRDLDNLTYNQESSQ</sequence>
<keyword evidence="6" id="KW-0804">Transcription</keyword>
<keyword evidence="5" id="KW-0238">DNA-binding</keyword>
<evidence type="ECO:0000256" key="5">
    <source>
        <dbReference type="ARBA" id="ARBA00023125"/>
    </source>
</evidence>
<feature type="region of interest" description="Disordered" evidence="8">
    <location>
        <begin position="865"/>
        <end position="994"/>
    </location>
</feature>
<dbReference type="SUPFAM" id="SSF57701">
    <property type="entry name" value="Zn2/Cys6 DNA-binding domain"/>
    <property type="match status" value="1"/>
</dbReference>
<dbReference type="GO" id="GO:0008270">
    <property type="term" value="F:zinc ion binding"/>
    <property type="evidence" value="ECO:0007669"/>
    <property type="project" value="InterPro"/>
</dbReference>
<keyword evidence="7" id="KW-0539">Nucleus</keyword>
<dbReference type="STRING" id="4999.A0A1Y1UHC6"/>
<feature type="region of interest" description="Disordered" evidence="8">
    <location>
        <begin position="1095"/>
        <end position="1156"/>
    </location>
</feature>
<comment type="subcellular location">
    <subcellularLocation>
        <location evidence="1">Nucleus</location>
    </subcellularLocation>
</comment>
<dbReference type="GO" id="GO:0003677">
    <property type="term" value="F:DNA binding"/>
    <property type="evidence" value="ECO:0007669"/>
    <property type="project" value="UniProtKB-KW"/>
</dbReference>
<dbReference type="CDD" id="cd00067">
    <property type="entry name" value="GAL4"/>
    <property type="match status" value="1"/>
</dbReference>
<feature type="compositionally biased region" description="Polar residues" evidence="8">
    <location>
        <begin position="936"/>
        <end position="980"/>
    </location>
</feature>
<gene>
    <name evidence="10" type="ORF">BD324DRAFT_625966</name>
</gene>
<evidence type="ECO:0000256" key="3">
    <source>
        <dbReference type="ARBA" id="ARBA00022833"/>
    </source>
</evidence>
<comment type="caution">
    <text evidence="10">The sequence shown here is derived from an EMBL/GenBank/DDBJ whole genome shotgun (WGS) entry which is preliminary data.</text>
</comment>
<evidence type="ECO:0000313" key="10">
    <source>
        <dbReference type="EMBL" id="ORX37389.1"/>
    </source>
</evidence>
<dbReference type="EMBL" id="NBSH01000006">
    <property type="protein sequence ID" value="ORX37389.1"/>
    <property type="molecule type" value="Genomic_DNA"/>
</dbReference>
<dbReference type="PANTHER" id="PTHR31313:SF81">
    <property type="entry name" value="TY1 ENHANCER ACTIVATOR"/>
    <property type="match status" value="1"/>
</dbReference>
<dbReference type="InterPro" id="IPR001138">
    <property type="entry name" value="Zn2Cys6_DnaBD"/>
</dbReference>
<dbReference type="InParanoid" id="A0A1Y1UHC6"/>
<dbReference type="GeneID" id="33557667"/>
<evidence type="ECO:0000256" key="6">
    <source>
        <dbReference type="ARBA" id="ARBA00023163"/>
    </source>
</evidence>
<evidence type="ECO:0000256" key="1">
    <source>
        <dbReference type="ARBA" id="ARBA00004123"/>
    </source>
</evidence>
<feature type="domain" description="Zn(2)-C6 fungal-type" evidence="9">
    <location>
        <begin position="9"/>
        <end position="83"/>
    </location>
</feature>